<evidence type="ECO:0000313" key="9">
    <source>
        <dbReference type="Proteomes" id="UP000825483"/>
    </source>
</evidence>
<evidence type="ECO:0000313" key="8">
    <source>
        <dbReference type="EMBL" id="GJG60041.1"/>
    </source>
</evidence>
<dbReference type="GO" id="GO:0032259">
    <property type="term" value="P:methylation"/>
    <property type="evidence" value="ECO:0007669"/>
    <property type="project" value="UniProtKB-KW"/>
</dbReference>
<dbReference type="Pfam" id="PF17827">
    <property type="entry name" value="PrmC_N"/>
    <property type="match status" value="1"/>
</dbReference>
<evidence type="ECO:0000256" key="1">
    <source>
        <dbReference type="ARBA" id="ARBA00012771"/>
    </source>
</evidence>
<reference evidence="8" key="1">
    <citation type="journal article" date="2022" name="Int. J. Syst. Evol. Microbiol.">
        <title>Prevotella lacticifex sp. nov., isolated from the rumen of cows.</title>
        <authorList>
            <person name="Shinkai T."/>
            <person name="Ikeyama N."/>
            <person name="Kumagai M."/>
            <person name="Ohmori H."/>
            <person name="Sakamoto M."/>
            <person name="Ohkuma M."/>
            <person name="Mitsumori M."/>
        </authorList>
    </citation>
    <scope>NUCLEOTIDE SEQUENCE</scope>
    <source>
        <strain evidence="8">R5076</strain>
    </source>
</reference>
<proteinExistence type="predicted"/>
<dbReference type="EMBL" id="BPUB01000002">
    <property type="protein sequence ID" value="GJG60041.1"/>
    <property type="molecule type" value="Genomic_DNA"/>
</dbReference>
<dbReference type="NCBIfam" id="TIGR00536">
    <property type="entry name" value="hemK_fam"/>
    <property type="match status" value="1"/>
</dbReference>
<dbReference type="GO" id="GO:0102559">
    <property type="term" value="F:peptide chain release factor N(5)-glutamine methyltransferase activity"/>
    <property type="evidence" value="ECO:0007669"/>
    <property type="project" value="UniProtKB-EC"/>
</dbReference>
<dbReference type="NCBIfam" id="TIGR03534">
    <property type="entry name" value="RF_mod_PrmC"/>
    <property type="match status" value="1"/>
</dbReference>
<dbReference type="RefSeq" id="WP_223928432.1">
    <property type="nucleotide sequence ID" value="NZ_BPTU01000002.1"/>
</dbReference>
<evidence type="ECO:0000259" key="6">
    <source>
        <dbReference type="Pfam" id="PF05175"/>
    </source>
</evidence>
<comment type="catalytic activity">
    <reaction evidence="5">
        <text>L-glutaminyl-[peptide chain release factor] + S-adenosyl-L-methionine = N(5)-methyl-L-glutaminyl-[peptide chain release factor] + S-adenosyl-L-homocysteine + H(+)</text>
        <dbReference type="Rhea" id="RHEA:42896"/>
        <dbReference type="Rhea" id="RHEA-COMP:10271"/>
        <dbReference type="Rhea" id="RHEA-COMP:10272"/>
        <dbReference type="ChEBI" id="CHEBI:15378"/>
        <dbReference type="ChEBI" id="CHEBI:30011"/>
        <dbReference type="ChEBI" id="CHEBI:57856"/>
        <dbReference type="ChEBI" id="CHEBI:59789"/>
        <dbReference type="ChEBI" id="CHEBI:61891"/>
        <dbReference type="EC" id="2.1.1.297"/>
    </reaction>
</comment>
<dbReference type="Proteomes" id="UP000825483">
    <property type="component" value="Unassembled WGS sequence"/>
</dbReference>
<keyword evidence="4" id="KW-0949">S-adenosyl-L-methionine</keyword>
<comment type="caution">
    <text evidence="8">The sequence shown here is derived from an EMBL/GenBank/DDBJ whole genome shotgun (WGS) entry which is preliminary data.</text>
</comment>
<evidence type="ECO:0000256" key="2">
    <source>
        <dbReference type="ARBA" id="ARBA00022603"/>
    </source>
</evidence>
<dbReference type="InterPro" id="IPR004556">
    <property type="entry name" value="HemK-like"/>
</dbReference>
<dbReference type="CDD" id="cd02440">
    <property type="entry name" value="AdoMet_MTases"/>
    <property type="match status" value="1"/>
</dbReference>
<evidence type="ECO:0000256" key="4">
    <source>
        <dbReference type="ARBA" id="ARBA00022691"/>
    </source>
</evidence>
<dbReference type="InterPro" id="IPR019874">
    <property type="entry name" value="RF_methyltr_PrmC"/>
</dbReference>
<dbReference type="EC" id="2.1.1.297" evidence="1"/>
<accession>A0A9R1CCH7</accession>
<dbReference type="AlphaFoldDB" id="A0A9R1CCH7"/>
<dbReference type="InterPro" id="IPR002052">
    <property type="entry name" value="DNA_methylase_N6_adenine_CS"/>
</dbReference>
<gene>
    <name evidence="8" type="primary">prmC</name>
    <name evidence="8" type="ORF">PRLR5076_28920</name>
</gene>
<dbReference type="InterPro" id="IPR040758">
    <property type="entry name" value="PrmC_N"/>
</dbReference>
<keyword evidence="3" id="KW-0808">Transferase</keyword>
<dbReference type="PROSITE" id="PS00092">
    <property type="entry name" value="N6_MTASE"/>
    <property type="match status" value="1"/>
</dbReference>
<name>A0A9R1CCH7_9BACT</name>
<dbReference type="GO" id="GO:0003676">
    <property type="term" value="F:nucleic acid binding"/>
    <property type="evidence" value="ECO:0007669"/>
    <property type="project" value="InterPro"/>
</dbReference>
<dbReference type="InterPro" id="IPR007848">
    <property type="entry name" value="Small_mtfrase_dom"/>
</dbReference>
<evidence type="ECO:0000256" key="3">
    <source>
        <dbReference type="ARBA" id="ARBA00022679"/>
    </source>
</evidence>
<evidence type="ECO:0000256" key="5">
    <source>
        <dbReference type="ARBA" id="ARBA00048391"/>
    </source>
</evidence>
<keyword evidence="2 8" id="KW-0489">Methyltransferase</keyword>
<sequence>MTYQELWHKLVPKYDPREAQAVVRVLLDGLFDMSLTDIVGGKVTELSAESQQLIEEKLKEIQSGTPVQYVLGFEWFAGHRFAVNPSVLIPRPETAELCSMIVADHDRPFCCLEPPVPLRILDVGTGSGCIAVTLSLDIPNSAVEAWDISGDALLTARDNARRLHASVDFRLRDILDADALPAGGDAAYDVIVSNPPYICCKERPTMADNVVNHEPGLALFVPDDDPLRFYSAIASYALRSLRKGGGLYFEVNALYADDVASMLRERGFSSATVRKDQFGMSRFVVSTL</sequence>
<protein>
    <recommendedName>
        <fullName evidence="1">peptide chain release factor N(5)-glutamine methyltransferase</fullName>
        <ecNumber evidence="1">2.1.1.297</ecNumber>
    </recommendedName>
</protein>
<dbReference type="InterPro" id="IPR029063">
    <property type="entry name" value="SAM-dependent_MTases_sf"/>
</dbReference>
<evidence type="ECO:0000259" key="7">
    <source>
        <dbReference type="Pfam" id="PF17827"/>
    </source>
</evidence>
<dbReference type="Pfam" id="PF05175">
    <property type="entry name" value="MTS"/>
    <property type="match status" value="1"/>
</dbReference>
<dbReference type="GeneID" id="72465916"/>
<dbReference type="PANTHER" id="PTHR18895">
    <property type="entry name" value="HEMK METHYLTRANSFERASE"/>
    <property type="match status" value="1"/>
</dbReference>
<feature type="domain" description="Methyltransferase small" evidence="6">
    <location>
        <begin position="119"/>
        <end position="202"/>
    </location>
</feature>
<dbReference type="Gene3D" id="3.40.50.150">
    <property type="entry name" value="Vaccinia Virus protein VP39"/>
    <property type="match status" value="1"/>
</dbReference>
<dbReference type="InterPro" id="IPR050320">
    <property type="entry name" value="N5-glutamine_MTase"/>
</dbReference>
<organism evidence="8 9">
    <name type="scientific">Prevotella lacticifex</name>
    <dbReference type="NCBI Taxonomy" id="2854755"/>
    <lineage>
        <taxon>Bacteria</taxon>
        <taxon>Pseudomonadati</taxon>
        <taxon>Bacteroidota</taxon>
        <taxon>Bacteroidia</taxon>
        <taxon>Bacteroidales</taxon>
        <taxon>Prevotellaceae</taxon>
        <taxon>Prevotella</taxon>
    </lineage>
</organism>
<dbReference type="SUPFAM" id="SSF53335">
    <property type="entry name" value="S-adenosyl-L-methionine-dependent methyltransferases"/>
    <property type="match status" value="1"/>
</dbReference>
<dbReference type="Gene3D" id="1.10.8.10">
    <property type="entry name" value="DNA helicase RuvA subunit, C-terminal domain"/>
    <property type="match status" value="1"/>
</dbReference>
<keyword evidence="9" id="KW-1185">Reference proteome</keyword>
<feature type="domain" description="Release factor glutamine methyltransferase N-terminal" evidence="7">
    <location>
        <begin position="18"/>
        <end position="72"/>
    </location>
</feature>
<dbReference type="PANTHER" id="PTHR18895:SF74">
    <property type="entry name" value="MTRF1L RELEASE FACTOR GLUTAMINE METHYLTRANSFERASE"/>
    <property type="match status" value="1"/>
</dbReference>